<dbReference type="SUPFAM" id="SSF49842">
    <property type="entry name" value="TNF-like"/>
    <property type="match status" value="1"/>
</dbReference>
<dbReference type="EMBL" id="SDHW01000002">
    <property type="protein sequence ID" value="RXK60527.1"/>
    <property type="molecule type" value="Genomic_DNA"/>
</dbReference>
<dbReference type="Gene3D" id="2.60.120.40">
    <property type="match status" value="1"/>
</dbReference>
<keyword evidence="3" id="KW-1185">Reference proteome</keyword>
<reference evidence="2 3" key="1">
    <citation type="submission" date="2019-01" db="EMBL/GenBank/DDBJ databases">
        <title>Lacibacter sp. strain TTM-7.</title>
        <authorList>
            <person name="Chen W.-M."/>
        </authorList>
    </citation>
    <scope>NUCLEOTIDE SEQUENCE [LARGE SCALE GENOMIC DNA]</scope>
    <source>
        <strain evidence="2 3">TTM-7</strain>
    </source>
</reference>
<proteinExistence type="predicted"/>
<dbReference type="InterPro" id="IPR008983">
    <property type="entry name" value="Tumour_necrosis_fac-like_dom"/>
</dbReference>
<evidence type="ECO:0000313" key="2">
    <source>
        <dbReference type="EMBL" id="RXK60527.1"/>
    </source>
</evidence>
<protein>
    <submittedName>
        <fullName evidence="2">Uncharacterized protein</fullName>
    </submittedName>
</protein>
<accession>A0A4Q1CJI2</accession>
<feature type="signal peptide" evidence="1">
    <location>
        <begin position="1"/>
        <end position="20"/>
    </location>
</feature>
<comment type="caution">
    <text evidence="2">The sequence shown here is derived from an EMBL/GenBank/DDBJ whole genome shotgun (WGS) entry which is preliminary data.</text>
</comment>
<gene>
    <name evidence="2" type="ORF">ESA94_08645</name>
</gene>
<dbReference type="AlphaFoldDB" id="A0A4Q1CJI2"/>
<dbReference type="RefSeq" id="WP_129130488.1">
    <property type="nucleotide sequence ID" value="NZ_SDHW01000002.1"/>
</dbReference>
<name>A0A4Q1CJI2_9BACT</name>
<feature type="chain" id="PRO_5020316199" evidence="1">
    <location>
        <begin position="21"/>
        <end position="446"/>
    </location>
</feature>
<evidence type="ECO:0000256" key="1">
    <source>
        <dbReference type="SAM" id="SignalP"/>
    </source>
</evidence>
<sequence length="446" mass="46328">MKKIYSLLLAGIVTLTAANAQSVSVNTDGTAADNSSILDVKSTTKGMLVPRMTTAQRTAIIAPATGLLVFDTDTKTFWFYSGILWTNISIAGGGSFTLPYNGSTNSSTSALGVINTGNGAAIEGSGSAGAGVYGNSYNGAGVNALSTNGFGVFASSNNSTAIYGFGSNVFPTIKAVNSSGNAILGEATASGSSGLYGVSTIGGGYGVRGSNEAGIGIYGHTNTGTGVYASSTTGTALSTVSTAGGLAFNVIGKVRIAGTPTAPAAGYVLTSTDAQGNADWQPQAEATPKIAFRSYGVLSGEELEDLISGSSFLGEIDNQVYYKYENYDYGSGFDLNGSKFTVPVTGLYHFDAGLKYEENLLFDYTQIKISLMLIRDSKIYTMARSGSYMNSTENLQLNLSSDLLLQKGDVIWISTSHTNTLGLPSYLDIALDAQQYFNGHLVFKVN</sequence>
<keyword evidence="1" id="KW-0732">Signal</keyword>
<dbReference type="OrthoDB" id="9807669at2"/>
<organism evidence="2 3">
    <name type="scientific">Lacibacter luteus</name>
    <dbReference type="NCBI Taxonomy" id="2508719"/>
    <lineage>
        <taxon>Bacteria</taxon>
        <taxon>Pseudomonadati</taxon>
        <taxon>Bacteroidota</taxon>
        <taxon>Chitinophagia</taxon>
        <taxon>Chitinophagales</taxon>
        <taxon>Chitinophagaceae</taxon>
        <taxon>Lacibacter</taxon>
    </lineage>
</organism>
<evidence type="ECO:0000313" key="3">
    <source>
        <dbReference type="Proteomes" id="UP000290204"/>
    </source>
</evidence>
<dbReference type="Proteomes" id="UP000290204">
    <property type="component" value="Unassembled WGS sequence"/>
</dbReference>